<keyword evidence="2" id="KW-1185">Reference proteome</keyword>
<gene>
    <name evidence="1" type="ORF">M9458_021334</name>
</gene>
<evidence type="ECO:0000313" key="1">
    <source>
        <dbReference type="EMBL" id="KAL0181959.1"/>
    </source>
</evidence>
<dbReference type="AlphaFoldDB" id="A0ABD0Q725"/>
<protein>
    <submittedName>
        <fullName evidence="1">Uncharacterized protein</fullName>
    </submittedName>
</protein>
<dbReference type="Proteomes" id="UP001529510">
    <property type="component" value="Unassembled WGS sequence"/>
</dbReference>
<organism evidence="1 2">
    <name type="scientific">Cirrhinus mrigala</name>
    <name type="common">Mrigala</name>
    <dbReference type="NCBI Taxonomy" id="683832"/>
    <lineage>
        <taxon>Eukaryota</taxon>
        <taxon>Metazoa</taxon>
        <taxon>Chordata</taxon>
        <taxon>Craniata</taxon>
        <taxon>Vertebrata</taxon>
        <taxon>Euteleostomi</taxon>
        <taxon>Actinopterygii</taxon>
        <taxon>Neopterygii</taxon>
        <taxon>Teleostei</taxon>
        <taxon>Ostariophysi</taxon>
        <taxon>Cypriniformes</taxon>
        <taxon>Cyprinidae</taxon>
        <taxon>Labeoninae</taxon>
        <taxon>Labeonini</taxon>
        <taxon>Cirrhinus</taxon>
    </lineage>
</organism>
<dbReference type="EMBL" id="JAMKFB020000010">
    <property type="protein sequence ID" value="KAL0181959.1"/>
    <property type="molecule type" value="Genomic_DNA"/>
</dbReference>
<evidence type="ECO:0000313" key="2">
    <source>
        <dbReference type="Proteomes" id="UP001529510"/>
    </source>
</evidence>
<name>A0ABD0Q725_CIRMR</name>
<accession>A0ABD0Q725</accession>
<proteinExistence type="predicted"/>
<comment type="caution">
    <text evidence="1">The sequence shown here is derived from an EMBL/GenBank/DDBJ whole genome shotgun (WGS) entry which is preliminary data.</text>
</comment>
<reference evidence="1 2" key="1">
    <citation type="submission" date="2024-05" db="EMBL/GenBank/DDBJ databases">
        <title>Genome sequencing and assembly of Indian major carp, Cirrhinus mrigala (Hamilton, 1822).</title>
        <authorList>
            <person name="Mohindra V."/>
            <person name="Chowdhury L.M."/>
            <person name="Lal K."/>
            <person name="Jena J.K."/>
        </authorList>
    </citation>
    <scope>NUCLEOTIDE SEQUENCE [LARGE SCALE GENOMIC DNA]</scope>
    <source>
        <strain evidence="1">CM1030</strain>
        <tissue evidence="1">Blood</tissue>
    </source>
</reference>
<sequence length="66" mass="7523">LRDKHMLVHKDTIATVAYTCHQGGLRSCRMLQLARHLLLWSLTRLKSLLVIGLPSETPNTERGLQM</sequence>
<feature type="non-terminal residue" evidence="1">
    <location>
        <position position="1"/>
    </location>
</feature>